<comment type="caution">
    <text evidence="7">The sequence shown here is derived from an EMBL/GenBank/DDBJ whole genome shotgun (WGS) entry which is preliminary data.</text>
</comment>
<evidence type="ECO:0000313" key="7">
    <source>
        <dbReference type="EMBL" id="MDH5829756.1"/>
    </source>
</evidence>
<organism evidence="7 8">
    <name type="scientific">Luteimonas rhizosphaericola</name>
    <dbReference type="NCBI Taxonomy" id="3042024"/>
    <lineage>
        <taxon>Bacteria</taxon>
        <taxon>Pseudomonadati</taxon>
        <taxon>Pseudomonadota</taxon>
        <taxon>Gammaproteobacteria</taxon>
        <taxon>Lysobacterales</taxon>
        <taxon>Lysobacteraceae</taxon>
        <taxon>Luteimonas</taxon>
    </lineage>
</organism>
<evidence type="ECO:0000256" key="3">
    <source>
        <dbReference type="ARBA" id="ARBA00022989"/>
    </source>
</evidence>
<proteinExistence type="predicted"/>
<protein>
    <submittedName>
        <fullName evidence="7">Lipopolysaccharide assembly protein LapA domain-containing protein</fullName>
    </submittedName>
</protein>
<sequence>MRILVALVFAAAGLVLGALNPQRVTLDLGVAGLDASLGVMLLAALLLGALGAGLAMALGVVLPLRRQLQRARTAGSAAAPHLPPDSGA</sequence>
<evidence type="ECO:0000256" key="5">
    <source>
        <dbReference type="SAM" id="Phobius"/>
    </source>
</evidence>
<evidence type="ECO:0000256" key="4">
    <source>
        <dbReference type="ARBA" id="ARBA00023136"/>
    </source>
</evidence>
<keyword evidence="8" id="KW-1185">Reference proteome</keyword>
<keyword evidence="4 5" id="KW-0472">Membrane</keyword>
<dbReference type="EMBL" id="JARXRN010000020">
    <property type="protein sequence ID" value="MDH5829756.1"/>
    <property type="molecule type" value="Genomic_DNA"/>
</dbReference>
<evidence type="ECO:0000256" key="1">
    <source>
        <dbReference type="ARBA" id="ARBA00022475"/>
    </source>
</evidence>
<dbReference type="Proteomes" id="UP001156831">
    <property type="component" value="Unassembled WGS sequence"/>
</dbReference>
<name>A0ABT6JI60_9GAMM</name>
<reference evidence="7 8" key="1">
    <citation type="submission" date="2023-04" db="EMBL/GenBank/DDBJ databases">
        <title>Luteimonas sp. M1R5S18.</title>
        <authorList>
            <person name="Sun J.-Q."/>
        </authorList>
    </citation>
    <scope>NUCLEOTIDE SEQUENCE [LARGE SCALE GENOMIC DNA]</scope>
    <source>
        <strain evidence="7 8">M1R5S18</strain>
    </source>
</reference>
<keyword evidence="3 5" id="KW-1133">Transmembrane helix</keyword>
<feature type="transmembrane region" description="Helical" evidence="5">
    <location>
        <begin position="37"/>
        <end position="62"/>
    </location>
</feature>
<keyword evidence="2 5" id="KW-0812">Transmembrane</keyword>
<accession>A0ABT6JI60</accession>
<dbReference type="RefSeq" id="WP_280600103.1">
    <property type="nucleotide sequence ID" value="NZ_JARXRN010000020.1"/>
</dbReference>
<evidence type="ECO:0000259" key="6">
    <source>
        <dbReference type="Pfam" id="PF06305"/>
    </source>
</evidence>
<keyword evidence="1" id="KW-1003">Cell membrane</keyword>
<gene>
    <name evidence="7" type="ORF">QFW80_04390</name>
</gene>
<feature type="domain" description="Lipopolysaccharide assembly protein A" evidence="6">
    <location>
        <begin position="19"/>
        <end position="72"/>
    </location>
</feature>
<evidence type="ECO:0000313" key="8">
    <source>
        <dbReference type="Proteomes" id="UP001156831"/>
    </source>
</evidence>
<dbReference type="Pfam" id="PF06305">
    <property type="entry name" value="LapA_dom"/>
    <property type="match status" value="1"/>
</dbReference>
<evidence type="ECO:0000256" key="2">
    <source>
        <dbReference type="ARBA" id="ARBA00022692"/>
    </source>
</evidence>
<dbReference type="InterPro" id="IPR010445">
    <property type="entry name" value="LapA_dom"/>
</dbReference>